<evidence type="ECO:0000256" key="1">
    <source>
        <dbReference type="SAM" id="SignalP"/>
    </source>
</evidence>
<gene>
    <name evidence="2" type="ORF">G4223_18170</name>
</gene>
<organism evidence="2 3">
    <name type="scientific">Magnetospirillum aberrantis SpK</name>
    <dbReference type="NCBI Taxonomy" id="908842"/>
    <lineage>
        <taxon>Bacteria</taxon>
        <taxon>Pseudomonadati</taxon>
        <taxon>Pseudomonadota</taxon>
        <taxon>Alphaproteobacteria</taxon>
        <taxon>Rhodospirillales</taxon>
        <taxon>Rhodospirillaceae</taxon>
        <taxon>Magnetospirillum</taxon>
    </lineage>
</organism>
<keyword evidence="3" id="KW-1185">Reference proteome</keyword>
<dbReference type="AlphaFoldDB" id="A0A7C9QWT3"/>
<accession>A0A7C9QWT3</accession>
<comment type="caution">
    <text evidence="2">The sequence shown here is derived from an EMBL/GenBank/DDBJ whole genome shotgun (WGS) entry which is preliminary data.</text>
</comment>
<name>A0A7C9QWT3_9PROT</name>
<evidence type="ECO:0000313" key="2">
    <source>
        <dbReference type="EMBL" id="NFV82041.1"/>
    </source>
</evidence>
<feature type="signal peptide" evidence="1">
    <location>
        <begin position="1"/>
        <end position="19"/>
    </location>
</feature>
<evidence type="ECO:0000313" key="3">
    <source>
        <dbReference type="Proteomes" id="UP000480684"/>
    </source>
</evidence>
<sequence length="199" mass="22014">MKTIAVLLLFLVLAPTVRAAELDLGFARSGMTLDEFRAGVWPDGTIVRCSGEADLPPESDDVRLAVPDPVARLGGTRCGLFHQSGTQWHPSVIQVAGIETQVWGKFFPDRSGTPRLMHLVLRQPAAAFGVLADYFGERFGEPELRRDNLARWQEPEAEVAIIVDGGILLAFVIDTRLQAALHARTSHHIRRTEAREKQK</sequence>
<dbReference type="Proteomes" id="UP000480684">
    <property type="component" value="Unassembled WGS sequence"/>
</dbReference>
<feature type="chain" id="PRO_5028829830" evidence="1">
    <location>
        <begin position="20"/>
        <end position="199"/>
    </location>
</feature>
<reference evidence="2 3" key="1">
    <citation type="submission" date="2020-02" db="EMBL/GenBank/DDBJ databases">
        <authorList>
            <person name="Dziuba M."/>
            <person name="Kuznetsov B."/>
            <person name="Mardanov A."/>
            <person name="Ravin N."/>
            <person name="Grouzdev D."/>
        </authorList>
    </citation>
    <scope>NUCLEOTIDE SEQUENCE [LARGE SCALE GENOMIC DNA]</scope>
    <source>
        <strain evidence="2 3">SpK</strain>
    </source>
</reference>
<protein>
    <submittedName>
        <fullName evidence="2">Uncharacterized protein</fullName>
    </submittedName>
</protein>
<keyword evidence="1" id="KW-0732">Signal</keyword>
<dbReference type="RefSeq" id="WP_163682680.1">
    <property type="nucleotide sequence ID" value="NZ_JAAIYP010000045.1"/>
</dbReference>
<dbReference type="EMBL" id="JAAIYP010000045">
    <property type="protein sequence ID" value="NFV82041.1"/>
    <property type="molecule type" value="Genomic_DNA"/>
</dbReference>
<proteinExistence type="predicted"/>